<comment type="caution">
    <text evidence="1">The sequence shown here is derived from an EMBL/GenBank/DDBJ whole genome shotgun (WGS) entry which is preliminary data.</text>
</comment>
<evidence type="ECO:0000313" key="2">
    <source>
        <dbReference type="Proteomes" id="UP000252139"/>
    </source>
</evidence>
<accession>A0A367K114</accession>
<gene>
    <name evidence="1" type="ORF">CU097_009723</name>
</gene>
<sequence>MGSRGDVFLKFQDQELGSSEVEKNTVLPTDDKYLNGGLMKLPKTLRDMLSVFVQTNPSRISHFISVKFLVIRLNLELLVADIPVGFSITRISQDRQTKIPLLNSQHRCRFYPTPGNYLERKRAHGTNS</sequence>
<reference evidence="1 2" key="1">
    <citation type="journal article" date="2018" name="G3 (Bethesda)">
        <title>Phylogenetic and Phylogenomic Definition of Rhizopus Species.</title>
        <authorList>
            <person name="Gryganskyi A.P."/>
            <person name="Golan J."/>
            <person name="Dolatabadi S."/>
            <person name="Mondo S."/>
            <person name="Robb S."/>
            <person name="Idnurm A."/>
            <person name="Muszewska A."/>
            <person name="Steczkiewicz K."/>
            <person name="Masonjones S."/>
            <person name="Liao H.L."/>
            <person name="Gajdeczka M.T."/>
            <person name="Anike F."/>
            <person name="Vuek A."/>
            <person name="Anishchenko I.M."/>
            <person name="Voigt K."/>
            <person name="de Hoog G.S."/>
            <person name="Smith M.E."/>
            <person name="Heitman J."/>
            <person name="Vilgalys R."/>
            <person name="Stajich J.E."/>
        </authorList>
    </citation>
    <scope>NUCLEOTIDE SEQUENCE [LARGE SCALE GENOMIC DNA]</scope>
    <source>
        <strain evidence="1 2">CBS 357.93</strain>
    </source>
</reference>
<dbReference type="EMBL" id="PJQL01000451">
    <property type="protein sequence ID" value="RCH95581.1"/>
    <property type="molecule type" value="Genomic_DNA"/>
</dbReference>
<evidence type="ECO:0000313" key="1">
    <source>
        <dbReference type="EMBL" id="RCH95581.1"/>
    </source>
</evidence>
<dbReference type="AlphaFoldDB" id="A0A367K114"/>
<keyword evidence="2" id="KW-1185">Reference proteome</keyword>
<name>A0A367K114_RHIAZ</name>
<dbReference type="Proteomes" id="UP000252139">
    <property type="component" value="Unassembled WGS sequence"/>
</dbReference>
<organism evidence="1 2">
    <name type="scientific">Rhizopus azygosporus</name>
    <name type="common">Rhizopus microsporus var. azygosporus</name>
    <dbReference type="NCBI Taxonomy" id="86630"/>
    <lineage>
        <taxon>Eukaryota</taxon>
        <taxon>Fungi</taxon>
        <taxon>Fungi incertae sedis</taxon>
        <taxon>Mucoromycota</taxon>
        <taxon>Mucoromycotina</taxon>
        <taxon>Mucoromycetes</taxon>
        <taxon>Mucorales</taxon>
        <taxon>Mucorineae</taxon>
        <taxon>Rhizopodaceae</taxon>
        <taxon>Rhizopus</taxon>
    </lineage>
</organism>
<protein>
    <submittedName>
        <fullName evidence="1">Uncharacterized protein</fullName>
    </submittedName>
</protein>
<proteinExistence type="predicted"/>